<evidence type="ECO:0000256" key="1">
    <source>
        <dbReference type="SAM" id="MobiDB-lite"/>
    </source>
</evidence>
<evidence type="ECO:0000313" key="2">
    <source>
        <dbReference type="EMBL" id="KAL0474220.1"/>
    </source>
</evidence>
<accession>A0ABR3DNI9</accession>
<reference evidence="2 3" key="1">
    <citation type="submission" date="2023-09" db="EMBL/GenBank/DDBJ databases">
        <title>Multi-omics analysis of a traditional fermented food reveals byproduct-associated fungal strains for waste-to-food upcycling.</title>
        <authorList>
            <consortium name="Lawrence Berkeley National Laboratory"/>
            <person name="Rekdal V.M."/>
            <person name="Villalobos-Escobedo J.M."/>
            <person name="Rodriguez-Valeron N."/>
            <person name="Garcia M.O."/>
            <person name="Vasquez D.P."/>
            <person name="Damayanti I."/>
            <person name="Sorensen P.M."/>
            <person name="Baidoo E.E."/>
            <person name="De Carvalho A.C."/>
            <person name="Riley R."/>
            <person name="Lipzen A."/>
            <person name="He G."/>
            <person name="Yan M."/>
            <person name="Haridas S."/>
            <person name="Daum C."/>
            <person name="Yoshinaga Y."/>
            <person name="Ng V."/>
            <person name="Grigoriev I.V."/>
            <person name="Munk R."/>
            <person name="Nuraida L."/>
            <person name="Wijaya C.H."/>
            <person name="Morales P.-C."/>
            <person name="Keasling J.D."/>
        </authorList>
    </citation>
    <scope>NUCLEOTIDE SEQUENCE [LARGE SCALE GENOMIC DNA]</scope>
    <source>
        <strain evidence="2 3">FGSC 2613</strain>
    </source>
</reference>
<feature type="compositionally biased region" description="Basic and acidic residues" evidence="1">
    <location>
        <begin position="1"/>
        <end position="13"/>
    </location>
</feature>
<keyword evidence="3" id="KW-1185">Reference proteome</keyword>
<feature type="compositionally biased region" description="Basic and acidic residues" evidence="1">
    <location>
        <begin position="33"/>
        <end position="52"/>
    </location>
</feature>
<dbReference type="Proteomes" id="UP001451303">
    <property type="component" value="Unassembled WGS sequence"/>
</dbReference>
<name>A0ABR3DNI9_NEUIN</name>
<evidence type="ECO:0000313" key="3">
    <source>
        <dbReference type="Proteomes" id="UP001451303"/>
    </source>
</evidence>
<feature type="region of interest" description="Disordered" evidence="1">
    <location>
        <begin position="1"/>
        <end position="102"/>
    </location>
</feature>
<proteinExistence type="predicted"/>
<comment type="caution">
    <text evidence="2">The sequence shown here is derived from an EMBL/GenBank/DDBJ whole genome shotgun (WGS) entry which is preliminary data.</text>
</comment>
<sequence>MEATLRDHEEKDGVQGLGVAGLTGSALADDRDDWGTEKGKVVSAMARDRKENEEDGEDGVDGVDGVGEEDGSSLWPTGRRTDAVLDYSRTPAKSSQSSARDGRMGLHVPLCQLWVAPGTKLSLWMALRGPMATVTDERMAPSQNLRTK</sequence>
<protein>
    <submittedName>
        <fullName evidence="2">Uncharacterized protein</fullName>
    </submittedName>
</protein>
<feature type="compositionally biased region" description="Acidic residues" evidence="1">
    <location>
        <begin position="53"/>
        <end position="71"/>
    </location>
</feature>
<dbReference type="EMBL" id="JAVLET010000001">
    <property type="protein sequence ID" value="KAL0474220.1"/>
    <property type="molecule type" value="Genomic_DNA"/>
</dbReference>
<gene>
    <name evidence="2" type="ORF">QR685DRAFT_431972</name>
</gene>
<organism evidence="2 3">
    <name type="scientific">Neurospora intermedia</name>
    <dbReference type="NCBI Taxonomy" id="5142"/>
    <lineage>
        <taxon>Eukaryota</taxon>
        <taxon>Fungi</taxon>
        <taxon>Dikarya</taxon>
        <taxon>Ascomycota</taxon>
        <taxon>Pezizomycotina</taxon>
        <taxon>Sordariomycetes</taxon>
        <taxon>Sordariomycetidae</taxon>
        <taxon>Sordariales</taxon>
        <taxon>Sordariaceae</taxon>
        <taxon>Neurospora</taxon>
    </lineage>
</organism>